<dbReference type="SUPFAM" id="SSF46689">
    <property type="entry name" value="Homeodomain-like"/>
    <property type="match status" value="1"/>
</dbReference>
<dbReference type="InterPro" id="IPR050109">
    <property type="entry name" value="HTH-type_TetR-like_transc_reg"/>
</dbReference>
<proteinExistence type="predicted"/>
<dbReference type="PANTHER" id="PTHR30055:SF234">
    <property type="entry name" value="HTH-TYPE TRANSCRIPTIONAL REGULATOR BETI"/>
    <property type="match status" value="1"/>
</dbReference>
<dbReference type="EMBL" id="CP017717">
    <property type="protein sequence ID" value="AQZ62148.1"/>
    <property type="molecule type" value="Genomic_DNA"/>
</dbReference>
<dbReference type="OrthoDB" id="3635456at2"/>
<protein>
    <submittedName>
        <fullName evidence="6">TetR family transcriptional regulator</fullName>
    </submittedName>
</protein>
<dbReference type="Gene3D" id="1.10.357.10">
    <property type="entry name" value="Tetracycline Repressor, domain 2"/>
    <property type="match status" value="1"/>
</dbReference>
<dbReference type="Pfam" id="PF00440">
    <property type="entry name" value="TetR_N"/>
    <property type="match status" value="1"/>
</dbReference>
<accession>A0A1U9ZW23</accession>
<dbReference type="GO" id="GO:0000976">
    <property type="term" value="F:transcription cis-regulatory region binding"/>
    <property type="evidence" value="ECO:0007669"/>
    <property type="project" value="TreeGrafter"/>
</dbReference>
<dbReference type="PROSITE" id="PS50977">
    <property type="entry name" value="HTH_TETR_2"/>
    <property type="match status" value="1"/>
</dbReference>
<gene>
    <name evidence="6" type="ORF">BKM31_12315</name>
</gene>
<dbReference type="InterPro" id="IPR001647">
    <property type="entry name" value="HTH_TetR"/>
</dbReference>
<evidence type="ECO:0000256" key="1">
    <source>
        <dbReference type="ARBA" id="ARBA00023015"/>
    </source>
</evidence>
<evidence type="ECO:0000313" key="6">
    <source>
        <dbReference type="EMBL" id="AQZ62148.1"/>
    </source>
</evidence>
<evidence type="ECO:0000256" key="3">
    <source>
        <dbReference type="ARBA" id="ARBA00023163"/>
    </source>
</evidence>
<dbReference type="KEGG" id="noa:BKM31_12315"/>
<evidence type="ECO:0000259" key="5">
    <source>
        <dbReference type="PROSITE" id="PS50977"/>
    </source>
</evidence>
<name>A0A1U9ZW23_9ACTN</name>
<dbReference type="Gene3D" id="1.10.10.60">
    <property type="entry name" value="Homeodomain-like"/>
    <property type="match status" value="1"/>
</dbReference>
<dbReference type="GO" id="GO:0003700">
    <property type="term" value="F:DNA-binding transcription factor activity"/>
    <property type="evidence" value="ECO:0007669"/>
    <property type="project" value="TreeGrafter"/>
</dbReference>
<keyword evidence="7" id="KW-1185">Reference proteome</keyword>
<dbReference type="PANTHER" id="PTHR30055">
    <property type="entry name" value="HTH-TYPE TRANSCRIPTIONAL REGULATOR RUTR"/>
    <property type="match status" value="1"/>
</dbReference>
<dbReference type="Proteomes" id="UP000190797">
    <property type="component" value="Chromosome"/>
</dbReference>
<evidence type="ECO:0000256" key="2">
    <source>
        <dbReference type="ARBA" id="ARBA00023125"/>
    </source>
</evidence>
<evidence type="ECO:0000313" key="7">
    <source>
        <dbReference type="Proteomes" id="UP000190797"/>
    </source>
</evidence>
<feature type="DNA-binding region" description="H-T-H motif" evidence="4">
    <location>
        <begin position="36"/>
        <end position="55"/>
    </location>
</feature>
<dbReference type="STRING" id="1909395.BKM31_12315"/>
<dbReference type="AlphaFoldDB" id="A0A1U9ZW23"/>
<feature type="domain" description="HTH tetR-type" evidence="5">
    <location>
        <begin position="13"/>
        <end position="73"/>
    </location>
</feature>
<organism evidence="6 7">
    <name type="scientific">[Actinomadura] parvosata subsp. kistnae</name>
    <dbReference type="NCBI Taxonomy" id="1909395"/>
    <lineage>
        <taxon>Bacteria</taxon>
        <taxon>Bacillati</taxon>
        <taxon>Actinomycetota</taxon>
        <taxon>Actinomycetes</taxon>
        <taxon>Streptosporangiales</taxon>
        <taxon>Streptosporangiaceae</taxon>
        <taxon>Nonomuraea</taxon>
    </lineage>
</organism>
<dbReference type="InterPro" id="IPR009057">
    <property type="entry name" value="Homeodomain-like_sf"/>
</dbReference>
<evidence type="ECO:0000256" key="4">
    <source>
        <dbReference type="PROSITE-ProRule" id="PRU00335"/>
    </source>
</evidence>
<dbReference type="RefSeq" id="WP_080038293.1">
    <property type="nucleotide sequence ID" value="NZ_CP017717.1"/>
</dbReference>
<reference evidence="7" key="1">
    <citation type="journal article" date="2017" name="Med. Chem. Commun.">
        <title>Nonomuraea sp. ATCC 55076 harbours the largest actinomycete chromosome to date and the kistamicin biosynthetic gene cluster.</title>
        <authorList>
            <person name="Nazari B."/>
            <person name="Forneris C.C."/>
            <person name="Gibson M.I."/>
            <person name="Moon K."/>
            <person name="Schramma K.R."/>
            <person name="Seyedsayamdost M.R."/>
        </authorList>
    </citation>
    <scope>NUCLEOTIDE SEQUENCE [LARGE SCALE GENOMIC DNA]</scope>
    <source>
        <strain evidence="7">ATCC 55076</strain>
    </source>
</reference>
<keyword evidence="2 4" id="KW-0238">DNA-binding</keyword>
<dbReference type="PRINTS" id="PR00455">
    <property type="entry name" value="HTHTETR"/>
</dbReference>
<keyword evidence="1" id="KW-0805">Transcription regulation</keyword>
<keyword evidence="3" id="KW-0804">Transcription</keyword>
<sequence>MTEPSGRRERKKAATRQKIADTALRLFLERGYDAVGIREVAAAADVAVTTVFAHFASKEALVFEQDEDFERRLTQAVTGRAPHEPLVPALRREIEALVRHCTADGAAPIWRMIDESPALRQYEESMRSRHARSLAAAIAADLGLPGETTACRAVARFAIDAFSLAREAAEPEAALDEVFPMIEAAWAAAGRSLPAREAVPAEAGAG</sequence>